<evidence type="ECO:0000313" key="1">
    <source>
        <dbReference type="EMBL" id="MBE9078839.1"/>
    </source>
</evidence>
<name>A0A8J7AH44_9CYAN</name>
<dbReference type="RefSeq" id="WP_193909085.1">
    <property type="nucleotide sequence ID" value="NZ_JADEXG010000041.1"/>
</dbReference>
<proteinExistence type="predicted"/>
<dbReference type="Proteomes" id="UP000636505">
    <property type="component" value="Unassembled WGS sequence"/>
</dbReference>
<gene>
    <name evidence="1" type="ORF">IQ241_16320</name>
</gene>
<accession>A0A8J7AH44</accession>
<organism evidence="1 2">
    <name type="scientific">Vasconcelosia minhoensis LEGE 07310</name>
    <dbReference type="NCBI Taxonomy" id="915328"/>
    <lineage>
        <taxon>Bacteria</taxon>
        <taxon>Bacillati</taxon>
        <taxon>Cyanobacteriota</taxon>
        <taxon>Cyanophyceae</taxon>
        <taxon>Nodosilineales</taxon>
        <taxon>Cymatolegaceae</taxon>
        <taxon>Vasconcelosia</taxon>
        <taxon>Vasconcelosia minhoensis</taxon>
    </lineage>
</organism>
<keyword evidence="2" id="KW-1185">Reference proteome</keyword>
<evidence type="ECO:0000313" key="2">
    <source>
        <dbReference type="Proteomes" id="UP000636505"/>
    </source>
</evidence>
<protein>
    <submittedName>
        <fullName evidence="1">Phospholipid-binding protein</fullName>
    </submittedName>
</protein>
<dbReference type="EMBL" id="JADEXG010000041">
    <property type="protein sequence ID" value="MBE9078839.1"/>
    <property type="molecule type" value="Genomic_DNA"/>
</dbReference>
<dbReference type="AlphaFoldDB" id="A0A8J7AH44"/>
<sequence>MGVLGQAAMGAVPVKPQFSLGSSDLCFQTLGFRSSPPERIGLSGEYDYYGLANRVRHAFQSMADDSQQSLKVRQRGRVIILSGYVFSPELLDRLINQAMQLEGLDWVELHGVTFAD</sequence>
<reference evidence="1" key="1">
    <citation type="submission" date="2020-10" db="EMBL/GenBank/DDBJ databases">
        <authorList>
            <person name="Castelo-Branco R."/>
            <person name="Eusebio N."/>
            <person name="Adriana R."/>
            <person name="Vieira A."/>
            <person name="Brugerolle De Fraissinette N."/>
            <person name="Rezende De Castro R."/>
            <person name="Schneider M.P."/>
            <person name="Vasconcelos V."/>
            <person name="Leao P.N."/>
        </authorList>
    </citation>
    <scope>NUCLEOTIDE SEQUENCE</scope>
    <source>
        <strain evidence="1">LEGE 07310</strain>
    </source>
</reference>
<comment type="caution">
    <text evidence="1">The sequence shown here is derived from an EMBL/GenBank/DDBJ whole genome shotgun (WGS) entry which is preliminary data.</text>
</comment>